<sequence length="251" mass="27062">MTEQGDTHVKRKMPKGVRKGGTRFPRQTLGDSLAWAKKLVAKTHLAPQPEGVVLSGVVGNSSSVGRVRLSTLKQFGLMEGDSKGYIASDLAKRIEAAPTEERSALYRAAVLAPPVFKALFDTFHGDEVTHAKLKQRAAELKVHPEETGKCADIYVTSMVTAGLATLDGDKIAHLSAIDMGTPPPSPLITEQGDTDEPKVANDDGEGPEDETQPEAPNPKRAVFNVNVTLDSSLDTEKLERQLRLLKKFGAI</sequence>
<gene>
    <name evidence="2" type="ORF">V8J38_12040</name>
</gene>
<feature type="compositionally biased region" description="Acidic residues" evidence="1">
    <location>
        <begin position="202"/>
        <end position="212"/>
    </location>
</feature>
<dbReference type="RefSeq" id="WP_338575982.1">
    <property type="nucleotide sequence ID" value="NZ_CP146369.1"/>
</dbReference>
<proteinExistence type="predicted"/>
<evidence type="ECO:0000313" key="3">
    <source>
        <dbReference type="Proteomes" id="UP001363460"/>
    </source>
</evidence>
<name>A0ABZ2I9P7_9CAUL</name>
<feature type="region of interest" description="Disordered" evidence="1">
    <location>
        <begin position="177"/>
        <end position="223"/>
    </location>
</feature>
<reference evidence="2 3" key="1">
    <citation type="submission" date="2024-02" db="EMBL/GenBank/DDBJ databases">
        <title>Distribution and functional of Brevundimonas-related endobacteria within Verticillium dahliae.</title>
        <authorList>
            <person name="Zeng H."/>
        </authorList>
    </citation>
    <scope>NUCLEOTIDE SEQUENCE [LARGE SCALE GENOMIC DNA]</scope>
    <source>
        <strain evidence="2 3">TRM 44200</strain>
    </source>
</reference>
<dbReference type="EMBL" id="CP146369">
    <property type="protein sequence ID" value="WWT53982.1"/>
    <property type="molecule type" value="Genomic_DNA"/>
</dbReference>
<evidence type="ECO:0000256" key="1">
    <source>
        <dbReference type="SAM" id="MobiDB-lite"/>
    </source>
</evidence>
<feature type="region of interest" description="Disordered" evidence="1">
    <location>
        <begin position="1"/>
        <end position="23"/>
    </location>
</feature>
<accession>A0ABZ2I9P7</accession>
<dbReference type="Proteomes" id="UP001363460">
    <property type="component" value="Chromosome"/>
</dbReference>
<organism evidence="2 3">
    <name type="scientific">Brevundimonas olei</name>
    <dbReference type="NCBI Taxonomy" id="657642"/>
    <lineage>
        <taxon>Bacteria</taxon>
        <taxon>Pseudomonadati</taxon>
        <taxon>Pseudomonadota</taxon>
        <taxon>Alphaproteobacteria</taxon>
        <taxon>Caulobacterales</taxon>
        <taxon>Caulobacteraceae</taxon>
        <taxon>Brevundimonas</taxon>
    </lineage>
</organism>
<feature type="compositionally biased region" description="Basic residues" evidence="1">
    <location>
        <begin position="9"/>
        <end position="21"/>
    </location>
</feature>
<evidence type="ECO:0000313" key="2">
    <source>
        <dbReference type="EMBL" id="WWT53982.1"/>
    </source>
</evidence>
<keyword evidence="3" id="KW-1185">Reference proteome</keyword>
<protein>
    <recommendedName>
        <fullName evidence="4">DUF5343 domain-containing protein</fullName>
    </recommendedName>
</protein>
<evidence type="ECO:0008006" key="4">
    <source>
        <dbReference type="Google" id="ProtNLM"/>
    </source>
</evidence>